<dbReference type="InterPro" id="IPR036366">
    <property type="entry name" value="PGBDSf"/>
</dbReference>
<gene>
    <name evidence="3" type="ORF">AM592_20035</name>
</gene>
<dbReference type="STRING" id="1441095.AM592_20035"/>
<reference evidence="3 4" key="2">
    <citation type="journal article" date="2016" name="Int. J. Syst. Evol. Microbiol.">
        <title>Bacillus gobiensis sp. nov., isolated from a soil sample.</title>
        <authorList>
            <person name="Liu B."/>
            <person name="Liu G.H."/>
            <person name="Cetin S."/>
            <person name="Schumann P."/>
            <person name="Pan Z.Z."/>
            <person name="Chen Q.Q."/>
        </authorList>
    </citation>
    <scope>NUCLEOTIDE SEQUENCE [LARGE SCALE GENOMIC DNA]</scope>
    <source>
        <strain evidence="3 4">FJAT-4402</strain>
    </source>
</reference>
<dbReference type="Gene3D" id="1.10.101.10">
    <property type="entry name" value="PGBD-like superfamily/PGBD"/>
    <property type="match status" value="1"/>
</dbReference>
<keyword evidence="4" id="KW-1185">Reference proteome</keyword>
<evidence type="ECO:0000313" key="3">
    <source>
        <dbReference type="EMBL" id="ALC84335.1"/>
    </source>
</evidence>
<feature type="domain" description="Peptidoglycan binding-like" evidence="2">
    <location>
        <begin position="41"/>
        <end position="93"/>
    </location>
</feature>
<reference evidence="4" key="1">
    <citation type="submission" date="2015-08" db="EMBL/GenBank/DDBJ databases">
        <title>Genome sequencing project for genomic taxonomy and phylogenomics of Bacillus-like bacteria.</title>
        <authorList>
            <person name="Liu B."/>
            <person name="Wang J."/>
            <person name="Zhu Y."/>
            <person name="Liu G."/>
            <person name="Chen Q."/>
            <person name="Chen Z."/>
            <person name="Lan J."/>
            <person name="Che J."/>
            <person name="Ge C."/>
            <person name="Shi H."/>
            <person name="Pan Z."/>
            <person name="Liu X."/>
        </authorList>
    </citation>
    <scope>NUCLEOTIDE SEQUENCE [LARGE SCALE GENOMIC DNA]</scope>
    <source>
        <strain evidence="4">FJAT-4402</strain>
    </source>
</reference>
<evidence type="ECO:0000259" key="2">
    <source>
        <dbReference type="Pfam" id="PF01471"/>
    </source>
</evidence>
<dbReference type="PATRIC" id="fig|1441095.3.peg.4434"/>
<dbReference type="InterPro" id="IPR036365">
    <property type="entry name" value="PGBD-like_sf"/>
</dbReference>
<name>A0A0M4FV90_9BACI</name>
<dbReference type="Pfam" id="PF01471">
    <property type="entry name" value="PG_binding_1"/>
    <property type="match status" value="1"/>
</dbReference>
<dbReference type="SUPFAM" id="SSF47090">
    <property type="entry name" value="PGBD-like"/>
    <property type="match status" value="1"/>
</dbReference>
<dbReference type="EMBL" id="CP012600">
    <property type="protein sequence ID" value="ALC84335.1"/>
    <property type="molecule type" value="Genomic_DNA"/>
</dbReference>
<dbReference type="Proteomes" id="UP000067625">
    <property type="component" value="Chromosome"/>
</dbReference>
<dbReference type="AlphaFoldDB" id="A0A0M4FV90"/>
<feature type="region of interest" description="Disordered" evidence="1">
    <location>
        <begin position="17"/>
        <end position="36"/>
    </location>
</feature>
<dbReference type="InterPro" id="IPR002477">
    <property type="entry name" value="Peptidoglycan-bd-like"/>
</dbReference>
<protein>
    <submittedName>
        <fullName evidence="3">Peptidoglycan-binding protein</fullName>
    </submittedName>
</protein>
<sequence>MGAKSSLQAQAETQVAAVSSQKGVAKSETRPSLSIGSNSSYVDDLQQILKDLKYDTSVDGIFGPKTQAVVKQFQADHNLSQDGIVGPLTWAALDQNKVERQQFTVDDAIAIGQKKLGKNIVFGGDGRLVKDNKKQSYYQLKAANKDWIDEGGSGTIGWFHIYKDGRVVEE</sequence>
<proteinExistence type="predicted"/>
<organism evidence="3 4">
    <name type="scientific">Bacillus gobiensis</name>
    <dbReference type="NCBI Taxonomy" id="1441095"/>
    <lineage>
        <taxon>Bacteria</taxon>
        <taxon>Bacillati</taxon>
        <taxon>Bacillota</taxon>
        <taxon>Bacilli</taxon>
        <taxon>Bacillales</taxon>
        <taxon>Bacillaceae</taxon>
        <taxon>Bacillus</taxon>
    </lineage>
</organism>
<evidence type="ECO:0000256" key="1">
    <source>
        <dbReference type="SAM" id="MobiDB-lite"/>
    </source>
</evidence>
<evidence type="ECO:0000313" key="4">
    <source>
        <dbReference type="Proteomes" id="UP000067625"/>
    </source>
</evidence>
<accession>A0A0M4FV90</accession>